<dbReference type="CDD" id="cd00009">
    <property type="entry name" value="AAA"/>
    <property type="match status" value="2"/>
</dbReference>
<protein>
    <recommendedName>
        <fullName evidence="4">Midasin</fullName>
    </recommendedName>
</protein>
<dbReference type="Pfam" id="PF17867">
    <property type="entry name" value="AAA_lid_7"/>
    <property type="match status" value="2"/>
</dbReference>
<dbReference type="GO" id="GO:0016887">
    <property type="term" value="F:ATP hydrolysis activity"/>
    <property type="evidence" value="ECO:0007669"/>
    <property type="project" value="InterPro"/>
</dbReference>
<dbReference type="FunFam" id="3.40.50.300:FF:000142">
    <property type="entry name" value="Midasin"/>
    <property type="match status" value="2"/>
</dbReference>
<dbReference type="PANTHER" id="PTHR48103:SF2">
    <property type="entry name" value="MIDASIN"/>
    <property type="match status" value="1"/>
</dbReference>
<evidence type="ECO:0000256" key="7">
    <source>
        <dbReference type="ARBA" id="ARBA00023186"/>
    </source>
</evidence>
<comment type="subcellular location">
    <subcellularLocation>
        <location evidence="1">Nucleus</location>
        <location evidence="1">Nucleolus</location>
    </subcellularLocation>
    <subcellularLocation>
        <location evidence="2">Nucleus</location>
        <location evidence="2">Nucleoplasm</location>
    </subcellularLocation>
</comment>
<dbReference type="Gene3D" id="3.40.50.410">
    <property type="entry name" value="von Willebrand factor, type A domain"/>
    <property type="match status" value="1"/>
</dbReference>
<feature type="compositionally biased region" description="Basic and acidic residues" evidence="9">
    <location>
        <begin position="3525"/>
        <end position="3542"/>
    </location>
</feature>
<feature type="compositionally biased region" description="Acidic residues" evidence="9">
    <location>
        <begin position="3713"/>
        <end position="3722"/>
    </location>
</feature>
<feature type="compositionally biased region" description="Acidic residues" evidence="9">
    <location>
        <begin position="3667"/>
        <end position="3679"/>
    </location>
</feature>
<dbReference type="PANTHER" id="PTHR48103">
    <property type="entry name" value="MIDASIN-RELATED"/>
    <property type="match status" value="1"/>
</dbReference>
<keyword evidence="12" id="KW-1185">Reference proteome</keyword>
<evidence type="ECO:0000313" key="13">
    <source>
        <dbReference type="WBParaSite" id="EVEC_0000116201-mRNA-1"/>
    </source>
</evidence>
<dbReference type="InterPro" id="IPR003593">
    <property type="entry name" value="AAA+_ATPase"/>
</dbReference>
<dbReference type="PROSITE" id="PS50234">
    <property type="entry name" value="VWFA"/>
    <property type="match status" value="1"/>
</dbReference>
<keyword evidence="5" id="KW-0547">Nucleotide-binding</keyword>
<dbReference type="GO" id="GO:0005730">
    <property type="term" value="C:nucleolus"/>
    <property type="evidence" value="ECO:0007669"/>
    <property type="project" value="UniProtKB-SubCell"/>
</dbReference>
<evidence type="ECO:0000256" key="6">
    <source>
        <dbReference type="ARBA" id="ARBA00022840"/>
    </source>
</evidence>
<feature type="compositionally biased region" description="Basic and acidic residues" evidence="9">
    <location>
        <begin position="3799"/>
        <end position="3817"/>
    </location>
</feature>
<dbReference type="OrthoDB" id="422220at2759"/>
<name>A0A0N4UUS8_ENTVE</name>
<dbReference type="Proteomes" id="UP000274131">
    <property type="component" value="Unassembled WGS sequence"/>
</dbReference>
<dbReference type="STRING" id="51028.A0A0N4UUS8"/>
<dbReference type="GO" id="GO:0005524">
    <property type="term" value="F:ATP binding"/>
    <property type="evidence" value="ECO:0007669"/>
    <property type="project" value="UniProtKB-KW"/>
</dbReference>
<feature type="compositionally biased region" description="Acidic residues" evidence="9">
    <location>
        <begin position="3689"/>
        <end position="3705"/>
    </location>
</feature>
<dbReference type="InterPro" id="IPR012099">
    <property type="entry name" value="Midasin"/>
</dbReference>
<dbReference type="WBParaSite" id="EVEC_0000116201-mRNA-1">
    <property type="protein sequence ID" value="EVEC_0000116201-mRNA-1"/>
    <property type="gene ID" value="EVEC_0000116201"/>
</dbReference>
<dbReference type="EMBL" id="UXUI01007144">
    <property type="protein sequence ID" value="VDD85727.1"/>
    <property type="molecule type" value="Genomic_DNA"/>
</dbReference>
<dbReference type="PIRSF" id="PIRSF010340">
    <property type="entry name" value="Midasin"/>
    <property type="match status" value="1"/>
</dbReference>
<keyword evidence="8" id="KW-0539">Nucleus</keyword>
<feature type="compositionally biased region" description="Acidic residues" evidence="9">
    <location>
        <begin position="3631"/>
        <end position="3641"/>
    </location>
</feature>
<evidence type="ECO:0000256" key="9">
    <source>
        <dbReference type="SAM" id="MobiDB-lite"/>
    </source>
</evidence>
<evidence type="ECO:0000256" key="4">
    <source>
        <dbReference type="ARBA" id="ARBA00017143"/>
    </source>
</evidence>
<dbReference type="InterPro" id="IPR027417">
    <property type="entry name" value="P-loop_NTPase"/>
</dbReference>
<dbReference type="InterPro" id="IPR036465">
    <property type="entry name" value="vWFA_dom_sf"/>
</dbReference>
<dbReference type="SUPFAM" id="SSF53300">
    <property type="entry name" value="vWA-like"/>
    <property type="match status" value="1"/>
</dbReference>
<keyword evidence="6" id="KW-0067">ATP-binding</keyword>
<dbReference type="GO" id="GO:0030687">
    <property type="term" value="C:preribosome, large subunit precursor"/>
    <property type="evidence" value="ECO:0007669"/>
    <property type="project" value="TreeGrafter"/>
</dbReference>
<dbReference type="InterPro" id="IPR040848">
    <property type="entry name" value="AAA_lid_7"/>
</dbReference>
<accession>A0A0N4UUS8</accession>
<dbReference type="GO" id="GO:0000027">
    <property type="term" value="P:ribosomal large subunit assembly"/>
    <property type="evidence" value="ECO:0007669"/>
    <property type="project" value="InterPro"/>
</dbReference>
<reference evidence="11 12" key="2">
    <citation type="submission" date="2018-10" db="EMBL/GenBank/DDBJ databases">
        <authorList>
            <consortium name="Pathogen Informatics"/>
        </authorList>
    </citation>
    <scope>NUCLEOTIDE SEQUENCE [LARGE SCALE GENOMIC DNA]</scope>
</reference>
<evidence type="ECO:0000313" key="12">
    <source>
        <dbReference type="Proteomes" id="UP000274131"/>
    </source>
</evidence>
<evidence type="ECO:0000256" key="8">
    <source>
        <dbReference type="ARBA" id="ARBA00023242"/>
    </source>
</evidence>
<feature type="compositionally biased region" description="Acidic residues" evidence="9">
    <location>
        <begin position="3547"/>
        <end position="3563"/>
    </location>
</feature>
<dbReference type="Gene3D" id="3.40.50.300">
    <property type="entry name" value="P-loop containing nucleotide triphosphate hydrolases"/>
    <property type="match status" value="5"/>
</dbReference>
<organism evidence="13">
    <name type="scientific">Enterobius vermicularis</name>
    <name type="common">Human pinworm</name>
    <dbReference type="NCBI Taxonomy" id="51028"/>
    <lineage>
        <taxon>Eukaryota</taxon>
        <taxon>Metazoa</taxon>
        <taxon>Ecdysozoa</taxon>
        <taxon>Nematoda</taxon>
        <taxon>Chromadorea</taxon>
        <taxon>Rhabditida</taxon>
        <taxon>Spirurina</taxon>
        <taxon>Oxyuridomorpha</taxon>
        <taxon>Oxyuroidea</taxon>
        <taxon>Oxyuridae</taxon>
        <taxon>Enterobius</taxon>
    </lineage>
</organism>
<dbReference type="SMART" id="SM00327">
    <property type="entry name" value="VWA"/>
    <property type="match status" value="1"/>
</dbReference>
<feature type="region of interest" description="Disordered" evidence="9">
    <location>
        <begin position="3487"/>
        <end position="3817"/>
    </location>
</feature>
<dbReference type="InterPro" id="IPR002035">
    <property type="entry name" value="VWF_A"/>
</dbReference>
<evidence type="ECO:0000256" key="1">
    <source>
        <dbReference type="ARBA" id="ARBA00004604"/>
    </source>
</evidence>
<feature type="region of interest" description="Disordered" evidence="9">
    <location>
        <begin position="1"/>
        <end position="37"/>
    </location>
</feature>
<dbReference type="GO" id="GO:0005654">
    <property type="term" value="C:nucleoplasm"/>
    <property type="evidence" value="ECO:0007669"/>
    <property type="project" value="UniProtKB-SubCell"/>
</dbReference>
<dbReference type="Pfam" id="PF07728">
    <property type="entry name" value="AAA_5"/>
    <property type="match status" value="4"/>
</dbReference>
<feature type="compositionally biased region" description="Polar residues" evidence="9">
    <location>
        <begin position="3742"/>
        <end position="3758"/>
    </location>
</feature>
<reference evidence="13" key="1">
    <citation type="submission" date="2016-04" db="UniProtKB">
        <authorList>
            <consortium name="WormBaseParasite"/>
        </authorList>
    </citation>
    <scope>IDENTIFICATION</scope>
</reference>
<evidence type="ECO:0000313" key="11">
    <source>
        <dbReference type="EMBL" id="VDD85727.1"/>
    </source>
</evidence>
<sequence length="4267" mass="481401">MAPEKARSRKRKRKGETARDSPTEKTPRSLSNDYGTDGRMSCLPTRISHAELLEIGLKERSLVLLEGPLGCGKLTLVKNVAKHLRLPIRVYQIGDEVDAKTLLGSFHCLEVPGEFIWKISDFAKTLQQPGVVVLKDLDTGTPDLVSLVIDLCVKREAALQNGNTIELHKDAFIVGTSRFSNCHLCVLNLKSVFASNLHQFCYVWSGGLILSSNSFRIPLPPFSAEELCRLISVEYGRIAPFARKLVSLYGTVKVHYDALIKSTKRILTTVFKPVSIMATLQPLRSSYDTLFAETFNLEKNSKFFNHLDDCLSSGRYLDYLKLIDGTAKRAIAAKSKNCDVKKWAEIAVRSRRLKRALESSALSFAYVRGIFTEATEKGEWILVDEINLALPECLDAIVHIMDYAGCNSSFRLFACMNPPSDTGKRNLPVEIRSRFTEFFVRETTDSTQLAAISRVYLPSIGSERLAAVLQVYEKLRLQYPGKYRHACFCTFNDLYKNLRTLCRALAFASDDLFGSERRNLHEALSMSFGTDANVCERTKIEKIINEYIGVISSTSLPPPKLAAANPGKYMDAFWLSFFRKVEGYWIEAGPVEPYDDPCYVKTKSVRDNLAQLARVVCSARYPVLLEGETSAGKTAMVTYLAQVTGNHITRINNHEHTDLQEYIGSYAPDVNGKLVFVEGALLKAVRLGSWVILDELNLAPTDVIEALNRLFVTELNTVVKAHKSFRLFATQNPVSTYAGRKPLSRALLNRFIVLRFDHLPFSELAQIVVARCGIPESAAKKMVSVLCELRALRSSSSVFFARDGLMTLRDVFRWAKRLEKSECTDWLQCLADHGYFLLAARCRNKNDEEFVTRTLEKHLKRQINVEELFTLSSKYMPSNVQNMISSNIAWTYAMRRMVVLSTQAWNCDEPVLLVGETGCGKTTVAQIISQGKLLSMNCHEATETADFLGSLRPVGDGSFRWLDGIVVQAMKKGKPLLIDEISLAADSVLERLNPLFELSRTLLLTDSGTVAEEVQAQQGFEIIATMNPGGDYGKKEVNGCSEGGILDVLQLSKALRNRLTEIWCPTEFSKEQIEEVIACRLQNFSRISTEKNEVMSCMMEFIAWYSNKFSHIFRLVSRFVTFFFCHWSSCRLTAPYIFEEGPRKSTCLEAAIFRCVISIRDVVAITELFTACSSVTSVSSAVFHAFSATLFDAIGVVPARVSIDSNAVRQECCAKLLTILRNSAVSGSCDDICVDERAVFISPDGVLHAGEFSFSGGPLPYSLPKQFSFEAPTCKQNLYRLARSLMIDKPVLLEGAPGSGKSSLIVALAALTGHTLTRLNLSDQTELSDLFGMDLPAVLSDGTISFSWNDGPVLKAIKEGHWILLDEMNLASQSVLEGLNACLDYRQQLFIPELNRTFDIGDHGSRARFFACQNPSSQGGNRRNLPKSFLNRFTSIYIREMNEDDEIFILSKAFELPMEMMNAMVSVKKALVRKMLEDADFCARGRPFEFNLRDLLRWGQLTSEVKILLCYFIFLMKLLSSQMPLLERLAACVKMNWLVLLVGVREIGKLSAVKNLAALTGNHLQSMRVTSETDALELLGYFEQIVDYFNFNGIREEALELLSATPFVKEITECDDPGTLSTILEAASFLVDQGQVQLVRTVDNSFYFILLRIRFATSFYISGEATKLLDLASRIGNTSMKFCWKNSLFLDSYVNGGWIAIEDVNCCRIFFTMDPSCGSLSRAMRNRAVEIFVTPDDSAWFVQPQNLLDVVLPEKFDSDWKNVSPLLDLFRCLSPNQLLKCRAVFKNLELEQSVRYAKSFLEEAPKDSISRISSSIPSAIIRYPYVSKVSSIELDRWKWGVFKTLGKNDPLKGFSWALLLSSTTSVLQNIIYSEFPELDGPFIRSIKCIFEKGNTQLGISVVDDRIYGHCALGNSANVDYHTINQVINASLAYWALQYISRQNMENNSGMHLSTLFKEGVLPRDQLPSPACQFIRDFVVYVKLFLADASNFVSTSVSEVLESIWSLILFIWQCFKEMNTRLSSAPLHLSWQNMKVNFLQLPHRSVDLYCVLEEINKSWSLVDEAAFKKFLEFYKVFLGIVRPFRTEEAFVQVIYRLFVSRVLPSDDTRQTVLNDYSHLEGEPQVRLGSFSLNSFIGQSLKMAVDVLCSLMFLQEGTWDEALKNAISSVGPWPKQLDFVEIFDWRSEQWKQIEKFLWFSTSDFLVSQLPAALKNFTLQNCDMVSLPLTFELMNSLWNSLSYDFSLRNVTLGNMGEFFPLMGRYSILFFMIAPHLKDYHGMNRSWISKATCLLNEVLERVNLPDSSFLVGLESGDHGVAFAHAGYALMALSLPATNMIDPMKLVEDQLSIVKQFTYIAYGHSSTEFLDCSSNPLIVALISLKERILRQLADFDPEFVAYRPDHKTFLRLSYELDSFYKLTKEFYVNVLKDCMDEKKLASQPTDVLEMTKEQLRSFIFSAGTFLERTLAEFAAYPDIIYPYILGLQCLIIYVCGTRVFVTEVLHERQLKSEHDIASCLVCWDRSKQFVSCPDFYCWAVRESSTMPKRLQISVVKKLFNEKTNMDLVAAWLVKNWSCWYENNVERAEDLYIYRKKKSGSENIDDDEELVEFYINIANLIFIFFEKSLMRSMFPTGNEEDDAMQEHFERISDVDLEDLVLYMFSGLRSTVDDYMPLMWLANAFGVRLENARLDSLFTAFHFAALRKLEGPTASVIDVYRSNVPKELTRCAIAVNKLVKKVSSLKEIWPEVTVFENICQACEKILSLSASTPQIKLAEAVEALLEETEHWEKVASHEYSLKNEVTDLRSMLVEWRKMEVLSWESILSTALASTRRQALLISWPLFEAVLKNEKSNKEIVLMTVEWLQCSTLVDFAARLEVPSMISKMIVSGISSDAERSSLVPLFQNLAKHFEQFLTPVNEKLETRRLSAENELKNFLKVVRYDDLNLWSVKLSAGRAHRQLFRIVKQFKVRISEKLKQLSCEEPVAPVFDEVLSVRSNTYFVTELDTLETGNVELQPIDKKAKLLAEETLEYLSALSNFDELNMLVDLTDSYSVLIEENIVYEGSQENMEKQRGSVMSGRQKALSFLLKRLSELGIRSRLGLSVDPEKLTEAILVHIDSSGSDFEKLLRLDCAFRNICVKQFHNPNKQLTPQIIARIKGITEYILTQLLDFYGLTCLLTGELKDFYKSTVMLRNQIANLKEGKAYFVHNSWSECIISAEEITGAISSLLQNIKNKLDFVPEKREQCEMGALFESGFSGLHRNHVQFQTLVNSVCDVETTNERIRTALQQPLKMIERLGSPIVWKCSDAEEVMSLLLAGSRELMSDFKKICAYLPDESEEGVYLSTNILDSIPTKELEKSSECVSTGPVRDMALILIQKAYRKFKVMKGDYSSWTFGMMRDMAGFFKGLKLVEMNVALRNLVVQCSVGKVDQCSLEHLDFLLSTVYSLLSSALKNFEGLSLRLAYCYGLFQMIGIRLLQKGYVNEIPKVDKKLDDGEERTEFSDDVAGMGDATGCKDVGSEIDESGQVEGLKTDEPGEPGGEKNEKESSSPIDVDDEFLGEVEDLELDSEAERDKDGESGEEPEFDETMGKVDESSDDVVDPGLWNENEGNEDALPKELDQGNQGARKETGDLAAKEEDDALDEELVESGKEVPENINEELSLENVDEREVPDQTDEGIEADEGPAGEQLKNQLEDEVAECEETGMETVEESENRYSDADSEDADASEDPGVTTETAKEEDKDLVEDTLSTNNTTGEEVFTNTPGAELQEGEKTNFSCSNTANEIKTLEDAVGGSDQRNFTNNAKSKEAWANEGDKEFSDVEVEDHKAETVELRDKNCEKTVADVFLDEIVDLEEGEGQSHSEGNQFVHCAEATTSTRDKLVVKEGSIDEAKSTRSLFQDLSHRVGKRSYLQAKKEILEEGNDTDLKKTDEVNSSKSEREEKQDFLIHTSTDLYRLVGPLTSFSLELSISTEDSHQLNQKETLDERSVKEGSSAAELLWSEIAESVSVLSNELAETLRMIIEPTLASKLEGDYRSGKRLNMRRLIPYIASGYKKDRIWLRRTKKSKRNYQILLAIDDTLSMREYNLGTVAFQSVCLIERALNRLEIGQLGICKFGKTVKLISNFTANEDSQLGGKIITELTFEQDRTDLINLLVCGEKLLQEARVGSRAKQMMIIVSDGRGALASQSEKVAEALRNLQTEEVTVLFIAIDSGEKSIVDMKVAEFTNDGSVSLVPYLERFPFPFYLIVRHVSILPAAVGDAIRQWFEITAHDLV</sequence>
<keyword evidence="7" id="KW-0143">Chaperone</keyword>
<dbReference type="SMART" id="SM00382">
    <property type="entry name" value="AAA"/>
    <property type="match status" value="4"/>
</dbReference>
<evidence type="ECO:0000256" key="2">
    <source>
        <dbReference type="ARBA" id="ARBA00004642"/>
    </source>
</evidence>
<dbReference type="Pfam" id="PF17865">
    <property type="entry name" value="AAA_lid_5"/>
    <property type="match status" value="1"/>
</dbReference>
<dbReference type="GO" id="GO:0000055">
    <property type="term" value="P:ribosomal large subunit export from nucleus"/>
    <property type="evidence" value="ECO:0007669"/>
    <property type="project" value="TreeGrafter"/>
</dbReference>
<comment type="similarity">
    <text evidence="3">Belongs to the midasin family.</text>
</comment>
<evidence type="ECO:0000256" key="5">
    <source>
        <dbReference type="ARBA" id="ARBA00022741"/>
    </source>
</evidence>
<gene>
    <name evidence="11" type="ORF">EVEC_LOCUS870</name>
</gene>
<evidence type="ECO:0000259" key="10">
    <source>
        <dbReference type="PROSITE" id="PS50234"/>
    </source>
</evidence>
<proteinExistence type="inferred from homology"/>
<feature type="domain" description="VWFA" evidence="10">
    <location>
        <begin position="4064"/>
        <end position="4255"/>
    </location>
</feature>
<feature type="compositionally biased region" description="Basic and acidic residues" evidence="9">
    <location>
        <begin position="3608"/>
        <end position="3630"/>
    </location>
</feature>
<dbReference type="SUPFAM" id="SSF52540">
    <property type="entry name" value="P-loop containing nucleoside triphosphate hydrolases"/>
    <property type="match status" value="5"/>
</dbReference>
<dbReference type="InterPro" id="IPR041190">
    <property type="entry name" value="Midasin_AAA_lid_5"/>
</dbReference>
<dbReference type="InterPro" id="IPR011704">
    <property type="entry name" value="ATPase_dyneun-rel_AAA"/>
</dbReference>
<feature type="compositionally biased region" description="Basic and acidic residues" evidence="9">
    <location>
        <begin position="15"/>
        <end position="27"/>
    </location>
</feature>
<feature type="compositionally biased region" description="Basic and acidic residues" evidence="9">
    <location>
        <begin position="3487"/>
        <end position="3496"/>
    </location>
</feature>
<feature type="compositionally biased region" description="Polar residues" evidence="9">
    <location>
        <begin position="3768"/>
        <end position="3778"/>
    </location>
</feature>
<dbReference type="FunFam" id="3.40.50.300:FF:001384">
    <property type="entry name" value="Midasin"/>
    <property type="match status" value="1"/>
</dbReference>
<evidence type="ECO:0000256" key="3">
    <source>
        <dbReference type="ARBA" id="ARBA00007188"/>
    </source>
</evidence>